<reference evidence="2 3" key="1">
    <citation type="journal article" date="2018" name="PLoS Genet.">
        <title>Population sequencing reveals clonal diversity and ancestral inbreeding in the grapevine cultivar Chardonnay.</title>
        <authorList>
            <person name="Roach M.J."/>
            <person name="Johnson D.L."/>
            <person name="Bohlmann J."/>
            <person name="van Vuuren H.J."/>
            <person name="Jones S.J."/>
            <person name="Pretorius I.S."/>
            <person name="Schmidt S.A."/>
            <person name="Borneman A.R."/>
        </authorList>
    </citation>
    <scope>NUCLEOTIDE SEQUENCE [LARGE SCALE GENOMIC DNA]</scope>
    <source>
        <strain evidence="3">cv. Chardonnay</strain>
        <tissue evidence="2">Leaf</tissue>
    </source>
</reference>
<proteinExistence type="predicted"/>
<feature type="region of interest" description="Disordered" evidence="1">
    <location>
        <begin position="64"/>
        <end position="86"/>
    </location>
</feature>
<gene>
    <name evidence="2" type="ORF">CK203_062015</name>
</gene>
<evidence type="ECO:0008006" key="4">
    <source>
        <dbReference type="Google" id="ProtNLM"/>
    </source>
</evidence>
<protein>
    <recommendedName>
        <fullName evidence="4">Retrotransposon gag domain-containing protein</fullName>
    </recommendedName>
</protein>
<organism evidence="2 3">
    <name type="scientific">Vitis vinifera</name>
    <name type="common">Grape</name>
    <dbReference type="NCBI Taxonomy" id="29760"/>
    <lineage>
        <taxon>Eukaryota</taxon>
        <taxon>Viridiplantae</taxon>
        <taxon>Streptophyta</taxon>
        <taxon>Embryophyta</taxon>
        <taxon>Tracheophyta</taxon>
        <taxon>Spermatophyta</taxon>
        <taxon>Magnoliopsida</taxon>
        <taxon>eudicotyledons</taxon>
        <taxon>Gunneridae</taxon>
        <taxon>Pentapetalae</taxon>
        <taxon>rosids</taxon>
        <taxon>Vitales</taxon>
        <taxon>Vitaceae</taxon>
        <taxon>Viteae</taxon>
        <taxon>Vitis</taxon>
    </lineage>
</organism>
<evidence type="ECO:0000256" key="1">
    <source>
        <dbReference type="SAM" id="MobiDB-lite"/>
    </source>
</evidence>
<evidence type="ECO:0000313" key="3">
    <source>
        <dbReference type="Proteomes" id="UP000288805"/>
    </source>
</evidence>
<sequence>MNPSYARYNLIGYCQPLSHLIQTRRNRPHGQVKRALLIGVTERSGHSYPEKLERRPDRRRIIPNMRYPGGMRDSRPGEMRDVTCRKGPSTCPRKREPCGTFLGRIPQWVVVQAVLGGCITTKGKTARETILYLVVEINTSWEGFPLTSLCPCFLWFAIVCVRFEKAGREELVPEMAGGSAMEALWERMTQIEEALGEWPREDGTVASWAEHTRGEVQVQRSMLESHDNFFEEKLAEFKTEMQSWIDDFKEILLSYGEDIAILKKAVLQGSTSGPEAPSKVRVLEPKGFNGNRNVKELENFLWDIEQFFKAAHVLDGEKVSITSMYLTSDAKLWWRTRMEDDAEFGRPQITTWETLKKELKDQFLPTNTAWVAREALKGSDTPDL</sequence>
<comment type="caution">
    <text evidence="2">The sequence shown here is derived from an EMBL/GenBank/DDBJ whole genome shotgun (WGS) entry which is preliminary data.</text>
</comment>
<dbReference type="EMBL" id="QGNW01000457">
    <property type="protein sequence ID" value="RVW70715.1"/>
    <property type="molecule type" value="Genomic_DNA"/>
</dbReference>
<name>A0A438GET0_VITVI</name>
<evidence type="ECO:0000313" key="2">
    <source>
        <dbReference type="EMBL" id="RVW70715.1"/>
    </source>
</evidence>
<dbReference type="AlphaFoldDB" id="A0A438GET0"/>
<dbReference type="Proteomes" id="UP000288805">
    <property type="component" value="Unassembled WGS sequence"/>
</dbReference>
<accession>A0A438GET0</accession>
<feature type="compositionally biased region" description="Basic and acidic residues" evidence="1">
    <location>
        <begin position="72"/>
        <end position="84"/>
    </location>
</feature>